<keyword evidence="2" id="KW-1185">Reference proteome</keyword>
<proteinExistence type="predicted"/>
<dbReference type="EMBL" id="JABVEC010000016">
    <property type="protein sequence ID" value="MBC6468013.1"/>
    <property type="molecule type" value="Genomic_DNA"/>
</dbReference>
<sequence length="47" mass="5098">MPVPRARQIVLAAAERRRLKQLAYSRTAPFAPNAIALAGGAARRRSP</sequence>
<gene>
    <name evidence="1" type="ORF">HKK74_21305</name>
</gene>
<protein>
    <submittedName>
        <fullName evidence="1">Uncharacterized protein</fullName>
    </submittedName>
</protein>
<name>A0ABR7LUD0_9ACTN</name>
<reference evidence="1 2" key="1">
    <citation type="submission" date="2020-06" db="EMBL/GenBank/DDBJ databases">
        <title>Actinomadura xiongansis sp. nov., isolated from soil of Baiyangdian.</title>
        <authorList>
            <person name="Zhang X."/>
        </authorList>
    </citation>
    <scope>NUCLEOTIDE SEQUENCE [LARGE SCALE GENOMIC DNA]</scope>
    <source>
        <strain evidence="1 2">HBUM206468</strain>
    </source>
</reference>
<dbReference type="Proteomes" id="UP000805614">
    <property type="component" value="Unassembled WGS sequence"/>
</dbReference>
<accession>A0ABR7LUD0</accession>
<dbReference type="RefSeq" id="WP_187245017.1">
    <property type="nucleotide sequence ID" value="NZ_BAAAOK010000037.1"/>
</dbReference>
<comment type="caution">
    <text evidence="1">The sequence shown here is derived from an EMBL/GenBank/DDBJ whole genome shotgun (WGS) entry which is preliminary data.</text>
</comment>
<organism evidence="1 2">
    <name type="scientific">Actinomadura alba</name>
    <dbReference type="NCBI Taxonomy" id="406431"/>
    <lineage>
        <taxon>Bacteria</taxon>
        <taxon>Bacillati</taxon>
        <taxon>Actinomycetota</taxon>
        <taxon>Actinomycetes</taxon>
        <taxon>Streptosporangiales</taxon>
        <taxon>Thermomonosporaceae</taxon>
        <taxon>Actinomadura</taxon>
    </lineage>
</organism>
<evidence type="ECO:0000313" key="1">
    <source>
        <dbReference type="EMBL" id="MBC6468013.1"/>
    </source>
</evidence>
<evidence type="ECO:0000313" key="2">
    <source>
        <dbReference type="Proteomes" id="UP000805614"/>
    </source>
</evidence>